<dbReference type="SUPFAM" id="SSF47240">
    <property type="entry name" value="Ferritin-like"/>
    <property type="match status" value="1"/>
</dbReference>
<protein>
    <recommendedName>
        <fullName evidence="9">Ferritin</fullName>
        <ecNumber evidence="9">1.16.3.1</ecNumber>
    </recommendedName>
</protein>
<evidence type="ECO:0000256" key="7">
    <source>
        <dbReference type="ARBA" id="ARBA00047990"/>
    </source>
</evidence>
<keyword evidence="3 8" id="KW-0479">Metal-binding</keyword>
<dbReference type="Pfam" id="PF00210">
    <property type="entry name" value="Ferritin"/>
    <property type="match status" value="1"/>
</dbReference>
<comment type="catalytic activity">
    <reaction evidence="7 9">
        <text>4 Fe(2+) + O2 + 4 H(+) = 4 Fe(3+) + 2 H2O</text>
        <dbReference type="Rhea" id="RHEA:11148"/>
        <dbReference type="ChEBI" id="CHEBI:15377"/>
        <dbReference type="ChEBI" id="CHEBI:15378"/>
        <dbReference type="ChEBI" id="CHEBI:15379"/>
        <dbReference type="ChEBI" id="CHEBI:29033"/>
        <dbReference type="ChEBI" id="CHEBI:29034"/>
        <dbReference type="EC" id="1.16.3.1"/>
    </reaction>
</comment>
<dbReference type="GO" id="GO:0005737">
    <property type="term" value="C:cytoplasm"/>
    <property type="evidence" value="ECO:0007669"/>
    <property type="project" value="TreeGrafter"/>
</dbReference>
<dbReference type="InterPro" id="IPR009078">
    <property type="entry name" value="Ferritin-like_SF"/>
</dbReference>
<keyword evidence="2 9" id="KW-0409">Iron storage</keyword>
<organism evidence="11 12">
    <name type="scientific">Chara braunii</name>
    <name type="common">Braun's stonewort</name>
    <dbReference type="NCBI Taxonomy" id="69332"/>
    <lineage>
        <taxon>Eukaryota</taxon>
        <taxon>Viridiplantae</taxon>
        <taxon>Streptophyta</taxon>
        <taxon>Charophyceae</taxon>
        <taxon>Charales</taxon>
        <taxon>Characeae</taxon>
        <taxon>Chara</taxon>
    </lineage>
</organism>
<evidence type="ECO:0000256" key="9">
    <source>
        <dbReference type="RuleBase" id="RU361145"/>
    </source>
</evidence>
<proteinExistence type="inferred from homology"/>
<dbReference type="GO" id="GO:0004322">
    <property type="term" value="F:ferroxidase activity"/>
    <property type="evidence" value="ECO:0007669"/>
    <property type="project" value="UniProtKB-EC"/>
</dbReference>
<dbReference type="PANTHER" id="PTHR11431:SF75">
    <property type="entry name" value="FERRITIN"/>
    <property type="match status" value="1"/>
</dbReference>
<dbReference type="GO" id="GO:0008199">
    <property type="term" value="F:ferric iron binding"/>
    <property type="evidence" value="ECO:0007669"/>
    <property type="project" value="InterPro"/>
</dbReference>
<feature type="domain" description="Ferritin-like diiron" evidence="10">
    <location>
        <begin position="85"/>
        <end position="265"/>
    </location>
</feature>
<evidence type="ECO:0000256" key="1">
    <source>
        <dbReference type="ARBA" id="ARBA00007513"/>
    </source>
</evidence>
<dbReference type="EC" id="1.16.3.1" evidence="9"/>
<evidence type="ECO:0000256" key="4">
    <source>
        <dbReference type="ARBA" id="ARBA00023004"/>
    </source>
</evidence>
<comment type="function">
    <text evidence="9">Stores iron in a soluble, non-toxic, readily available form. Important for iron homeostasis. Iron is taken up in the ferrous form and deposited as ferric hydroxides after oxidation.</text>
</comment>
<comment type="caution">
    <text evidence="11">The sequence shown here is derived from an EMBL/GenBank/DDBJ whole genome shotgun (WGS) entry which is preliminary data.</text>
</comment>
<dbReference type="STRING" id="69332.A0A388KTE2"/>
<gene>
    <name evidence="11" type="ORF">CBR_g12921</name>
</gene>
<dbReference type="InterPro" id="IPR001519">
    <property type="entry name" value="Ferritin"/>
</dbReference>
<feature type="binding site" evidence="8">
    <location>
        <position position="247"/>
    </location>
    <ligand>
        <name>Fe cation</name>
        <dbReference type="ChEBI" id="CHEBI:24875"/>
        <label>1</label>
    </ligand>
</feature>
<dbReference type="AlphaFoldDB" id="A0A388KTE2"/>
<name>A0A388KTE2_CHABU</name>
<dbReference type="GO" id="GO:0008198">
    <property type="term" value="F:ferrous iron binding"/>
    <property type="evidence" value="ECO:0007669"/>
    <property type="project" value="TreeGrafter"/>
</dbReference>
<accession>A0A388KTE2</accession>
<sequence>MAALTKAMAMTSPATGILLLKEEGKKRLNFDPMTYRHNTDQVRVMGKKTALHRRAAARCDLDENTDQVRVMGKKTPLQRRAAARCALDENVERQLADAVKLAHDMSYTFHAMSAYFRRDDVALPGMGKFYLERSEEERQDAMDLSRYVGGRGGRVEFSGVSEPQISEIDGGRCKMHLDVSKASDAVEDRELPRDPDSEGGDALQAMALTLAMEKQQYNMYLDVSKAADAAEDSELQHYVCGRYLHPQAQLIKKHSEYLSQLRRVGDGEGAYLFDRVLGSKVKPSG</sequence>
<feature type="binding site" evidence="8">
    <location>
        <position position="137"/>
    </location>
    <ligand>
        <name>Fe cation</name>
        <dbReference type="ChEBI" id="CHEBI:24875"/>
        <label>1</label>
    </ligand>
</feature>
<evidence type="ECO:0000259" key="10">
    <source>
        <dbReference type="PROSITE" id="PS50905"/>
    </source>
</evidence>
<reference evidence="11 12" key="1">
    <citation type="journal article" date="2018" name="Cell">
        <title>The Chara Genome: Secondary Complexity and Implications for Plant Terrestrialization.</title>
        <authorList>
            <person name="Nishiyama T."/>
            <person name="Sakayama H."/>
            <person name="Vries J.D."/>
            <person name="Buschmann H."/>
            <person name="Saint-Marcoux D."/>
            <person name="Ullrich K.K."/>
            <person name="Haas F.B."/>
            <person name="Vanderstraeten L."/>
            <person name="Becker D."/>
            <person name="Lang D."/>
            <person name="Vosolsobe S."/>
            <person name="Rombauts S."/>
            <person name="Wilhelmsson P.K.I."/>
            <person name="Janitza P."/>
            <person name="Kern R."/>
            <person name="Heyl A."/>
            <person name="Rumpler F."/>
            <person name="Villalobos L.I.A.C."/>
            <person name="Clay J.M."/>
            <person name="Skokan R."/>
            <person name="Toyoda A."/>
            <person name="Suzuki Y."/>
            <person name="Kagoshima H."/>
            <person name="Schijlen E."/>
            <person name="Tajeshwar N."/>
            <person name="Catarino B."/>
            <person name="Hetherington A.J."/>
            <person name="Saltykova A."/>
            <person name="Bonnot C."/>
            <person name="Breuninger H."/>
            <person name="Symeonidi A."/>
            <person name="Radhakrishnan G.V."/>
            <person name="Van Nieuwerburgh F."/>
            <person name="Deforce D."/>
            <person name="Chang C."/>
            <person name="Karol K.G."/>
            <person name="Hedrich R."/>
            <person name="Ulvskov P."/>
            <person name="Glockner G."/>
            <person name="Delwiche C.F."/>
            <person name="Petrasek J."/>
            <person name="Van de Peer Y."/>
            <person name="Friml J."/>
            <person name="Beilby M."/>
            <person name="Dolan L."/>
            <person name="Kohara Y."/>
            <person name="Sugano S."/>
            <person name="Fujiyama A."/>
            <person name="Delaux P.-M."/>
            <person name="Quint M."/>
            <person name="TheiBen G."/>
            <person name="Hagemann M."/>
            <person name="Harholt J."/>
            <person name="Dunand C."/>
            <person name="Zachgo S."/>
            <person name="Langdale J."/>
            <person name="Maumus F."/>
            <person name="Straeten D.V.D."/>
            <person name="Gould S.B."/>
            <person name="Rensing S.A."/>
        </authorList>
    </citation>
    <scope>NUCLEOTIDE SEQUENCE [LARGE SCALE GENOMIC DNA]</scope>
    <source>
        <strain evidence="11 12">S276</strain>
    </source>
</reference>
<dbReference type="PROSITE" id="PS50905">
    <property type="entry name" value="FERRITIN_LIKE"/>
    <property type="match status" value="1"/>
</dbReference>
<keyword evidence="4 8" id="KW-0408">Iron</keyword>
<comment type="function">
    <text evidence="5">Stores iron in a soluble, non-toxic, readily available form. Important for iron homeostasis. Has ferroxidase activity. Iron is taken up in the ferrous form and deposited as ferric hydroxides after oxidation.</text>
</comment>
<dbReference type="CDD" id="cd01056">
    <property type="entry name" value="Euk_Ferritin"/>
    <property type="match status" value="1"/>
</dbReference>
<dbReference type="Proteomes" id="UP000265515">
    <property type="component" value="Unassembled WGS sequence"/>
</dbReference>
<dbReference type="OrthoDB" id="186462at2759"/>
<comment type="subunit">
    <text evidence="6">Oligomer of 24 subunits. There are two types of subunits: L (light) chain and H (heavy) chain. The major chain can be light or heavy, depending on the species and tissue type. The functional molecule forms a roughly spherical shell with a diameter of 12 nm and contains a central cavity into which the insoluble mineral iron core is deposited.</text>
</comment>
<comment type="similarity">
    <text evidence="1 9">Belongs to the ferritin family.</text>
</comment>
<evidence type="ECO:0000313" key="11">
    <source>
        <dbReference type="EMBL" id="GBG73203.1"/>
    </source>
</evidence>
<evidence type="ECO:0000256" key="8">
    <source>
        <dbReference type="PIRSR" id="PIRSR601519-1"/>
    </source>
</evidence>
<evidence type="ECO:0000313" key="12">
    <source>
        <dbReference type="Proteomes" id="UP000265515"/>
    </source>
</evidence>
<dbReference type="EMBL" id="BFEA01000178">
    <property type="protein sequence ID" value="GBG73203.1"/>
    <property type="molecule type" value="Genomic_DNA"/>
</dbReference>
<dbReference type="Gene3D" id="1.20.1260.10">
    <property type="match status" value="1"/>
</dbReference>
<evidence type="ECO:0000256" key="6">
    <source>
        <dbReference type="ARBA" id="ARBA00026060"/>
    </source>
</evidence>
<dbReference type="Gramene" id="GBG73203">
    <property type="protein sequence ID" value="GBG73203"/>
    <property type="gene ID" value="CBR_g12921"/>
</dbReference>
<dbReference type="InterPro" id="IPR008331">
    <property type="entry name" value="Ferritin_DPS_dom"/>
</dbReference>
<evidence type="ECO:0000256" key="5">
    <source>
        <dbReference type="ARBA" id="ARBA00025111"/>
    </source>
</evidence>
<keyword evidence="9" id="KW-0560">Oxidoreductase</keyword>
<dbReference type="GO" id="GO:0006826">
    <property type="term" value="P:iron ion transport"/>
    <property type="evidence" value="ECO:0007669"/>
    <property type="project" value="InterPro"/>
</dbReference>
<evidence type="ECO:0000256" key="3">
    <source>
        <dbReference type="ARBA" id="ARBA00022723"/>
    </source>
</evidence>
<dbReference type="PANTHER" id="PTHR11431">
    <property type="entry name" value="FERRITIN"/>
    <property type="match status" value="1"/>
</dbReference>
<evidence type="ECO:0000256" key="2">
    <source>
        <dbReference type="ARBA" id="ARBA00022434"/>
    </source>
</evidence>
<keyword evidence="12" id="KW-1185">Reference proteome</keyword>
<dbReference type="GO" id="GO:0006879">
    <property type="term" value="P:intracellular iron ion homeostasis"/>
    <property type="evidence" value="ECO:0007669"/>
    <property type="project" value="UniProtKB-KW"/>
</dbReference>
<dbReference type="InterPro" id="IPR009040">
    <property type="entry name" value="Ferritin-like_diiron"/>
</dbReference>
<feature type="binding site" evidence="8">
    <location>
        <position position="213"/>
    </location>
    <ligand>
        <name>Fe cation</name>
        <dbReference type="ChEBI" id="CHEBI:24875"/>
        <label>1</label>
    </ligand>
</feature>
<dbReference type="InterPro" id="IPR012347">
    <property type="entry name" value="Ferritin-like"/>
</dbReference>